<protein>
    <recommendedName>
        <fullName evidence="3">F-box domain-containing protein</fullName>
    </recommendedName>
</protein>
<dbReference type="AlphaFoldDB" id="A0AAE1C6C4"/>
<gene>
    <name evidence="1" type="ORF">LTR78_000223</name>
</gene>
<evidence type="ECO:0000313" key="2">
    <source>
        <dbReference type="Proteomes" id="UP001274830"/>
    </source>
</evidence>
<reference evidence="1" key="1">
    <citation type="submission" date="2023-07" db="EMBL/GenBank/DDBJ databases">
        <title>Black Yeasts Isolated from many extreme environments.</title>
        <authorList>
            <person name="Coleine C."/>
            <person name="Stajich J.E."/>
            <person name="Selbmann L."/>
        </authorList>
    </citation>
    <scope>NUCLEOTIDE SEQUENCE</scope>
    <source>
        <strain evidence="1">CCFEE 5485</strain>
    </source>
</reference>
<accession>A0AAE1C6C4</accession>
<comment type="caution">
    <text evidence="1">The sequence shown here is derived from an EMBL/GenBank/DDBJ whole genome shotgun (WGS) entry which is preliminary data.</text>
</comment>
<organism evidence="1 2">
    <name type="scientific">Recurvomyces mirabilis</name>
    <dbReference type="NCBI Taxonomy" id="574656"/>
    <lineage>
        <taxon>Eukaryota</taxon>
        <taxon>Fungi</taxon>
        <taxon>Dikarya</taxon>
        <taxon>Ascomycota</taxon>
        <taxon>Pezizomycotina</taxon>
        <taxon>Dothideomycetes</taxon>
        <taxon>Dothideomycetidae</taxon>
        <taxon>Mycosphaerellales</taxon>
        <taxon>Teratosphaeriaceae</taxon>
        <taxon>Recurvomyces</taxon>
    </lineage>
</organism>
<keyword evidence="2" id="KW-1185">Reference proteome</keyword>
<name>A0AAE1C6C4_9PEZI</name>
<dbReference type="EMBL" id="JAUTXT010000001">
    <property type="protein sequence ID" value="KAK3679847.1"/>
    <property type="molecule type" value="Genomic_DNA"/>
</dbReference>
<proteinExistence type="predicted"/>
<evidence type="ECO:0000313" key="1">
    <source>
        <dbReference type="EMBL" id="KAK3679847.1"/>
    </source>
</evidence>
<dbReference type="Proteomes" id="UP001274830">
    <property type="component" value="Unassembled WGS sequence"/>
</dbReference>
<evidence type="ECO:0008006" key="3">
    <source>
        <dbReference type="Google" id="ProtNLM"/>
    </source>
</evidence>
<sequence length="454" mass="51373">MAPNLLDMLPAEMLTRVAEQADKHDLAAMRASYRAMAAATSKSFAQEFFVHRKHMWTAYSLKTLAEISNHQTFAKHIKSIEFRFVSLDTNHHKEHTGQVFWESSMKILDGGRRPVKVEQFDVVKNFRRQEELLDDLDNGKRPLMRAFANLNKLGHAGRSLTSFFGFRALAAALGPRIDFEDFRESGCTQLTQRLVDTVLSSGLSISELTVGSVEHRGMTDGSHFDVSPQTLEAVRHAVRDLSSLTLYLAEGVDLPGDRDEGKKFFAQIPRLQTLSLIFDSLFERTCYMVPTCFAGSKNLRTLKLTGAIEPAEQWIGMFECLKQSLRNVRLVRAMIMEPAGDAGWPQILRWMIEHLDLDTLELIGLLVDREGDYEHYCRDTGKLIAKLQGKDEIRTEVEKICASARYILIDDNDGLEMGLYTSEKSGIDDSKNYMFELDSEADGEDEPDMLDEDA</sequence>